<proteinExistence type="predicted"/>
<accession>A0ABQ7AWH4</accession>
<sequence length="86" mass="9982">MVARAIEERTAVRAIEKQTAAIKPFIFRYGWNGITAKQRGMYFPRKVRVKACIFRHECALTEEALETTARIYAIEVFSTFNPDRLL</sequence>
<evidence type="ECO:0000313" key="1">
    <source>
        <dbReference type="EMBL" id="KAF3518366.1"/>
    </source>
</evidence>
<organism evidence="1 2">
    <name type="scientific">Brassica cretica</name>
    <name type="common">Mustard</name>
    <dbReference type="NCBI Taxonomy" id="69181"/>
    <lineage>
        <taxon>Eukaryota</taxon>
        <taxon>Viridiplantae</taxon>
        <taxon>Streptophyta</taxon>
        <taxon>Embryophyta</taxon>
        <taxon>Tracheophyta</taxon>
        <taxon>Spermatophyta</taxon>
        <taxon>Magnoliopsida</taxon>
        <taxon>eudicotyledons</taxon>
        <taxon>Gunneridae</taxon>
        <taxon>Pentapetalae</taxon>
        <taxon>rosids</taxon>
        <taxon>malvids</taxon>
        <taxon>Brassicales</taxon>
        <taxon>Brassicaceae</taxon>
        <taxon>Brassiceae</taxon>
        <taxon>Brassica</taxon>
    </lineage>
</organism>
<reference evidence="1 2" key="1">
    <citation type="journal article" date="2020" name="BMC Genomics">
        <title>Intraspecific diversification of the crop wild relative Brassica cretica Lam. using demographic model selection.</title>
        <authorList>
            <person name="Kioukis A."/>
            <person name="Michalopoulou V.A."/>
            <person name="Briers L."/>
            <person name="Pirintsos S."/>
            <person name="Studholme D.J."/>
            <person name="Pavlidis P."/>
            <person name="Sarris P.F."/>
        </authorList>
    </citation>
    <scope>NUCLEOTIDE SEQUENCE [LARGE SCALE GENOMIC DNA]</scope>
    <source>
        <strain evidence="2">cv. PFS-1207/04</strain>
    </source>
</reference>
<keyword evidence="2" id="KW-1185">Reference proteome</keyword>
<dbReference type="EMBL" id="QGKV02001556">
    <property type="protein sequence ID" value="KAF3518366.1"/>
    <property type="molecule type" value="Genomic_DNA"/>
</dbReference>
<gene>
    <name evidence="1" type="ORF">DY000_02060778</name>
</gene>
<evidence type="ECO:0000313" key="2">
    <source>
        <dbReference type="Proteomes" id="UP000266723"/>
    </source>
</evidence>
<dbReference type="Proteomes" id="UP000266723">
    <property type="component" value="Unassembled WGS sequence"/>
</dbReference>
<protein>
    <submittedName>
        <fullName evidence="1">Uncharacterized protein</fullName>
    </submittedName>
</protein>
<comment type="caution">
    <text evidence="1">The sequence shown here is derived from an EMBL/GenBank/DDBJ whole genome shotgun (WGS) entry which is preliminary data.</text>
</comment>
<name>A0ABQ7AWH4_BRACR</name>